<protein>
    <submittedName>
        <fullName evidence="4">Cupin domain-containing protein</fullName>
    </submittedName>
</protein>
<dbReference type="AlphaFoldDB" id="A0AA46TFS6"/>
<dbReference type="EMBL" id="CP094970">
    <property type="protein sequence ID" value="UYM04383.1"/>
    <property type="molecule type" value="Genomic_DNA"/>
</dbReference>
<keyword evidence="1" id="KW-0479">Metal-binding</keyword>
<evidence type="ECO:0000259" key="3">
    <source>
        <dbReference type="SMART" id="SM00835"/>
    </source>
</evidence>
<reference evidence="4" key="1">
    <citation type="submission" date="2022-01" db="EMBL/GenBank/DDBJ databases">
        <title>Nocardioidaceae gen. sp. A5X3R13.</title>
        <authorList>
            <person name="Lopez Marin M.A."/>
            <person name="Uhlik O."/>
        </authorList>
    </citation>
    <scope>NUCLEOTIDE SEQUENCE</scope>
    <source>
        <strain evidence="4">A5X3R13</strain>
    </source>
</reference>
<dbReference type="KEGG" id="sgrg:L0C25_17855"/>
<dbReference type="Pfam" id="PF07883">
    <property type="entry name" value="Cupin_2"/>
    <property type="match status" value="1"/>
</dbReference>
<evidence type="ECO:0000256" key="1">
    <source>
        <dbReference type="ARBA" id="ARBA00022723"/>
    </source>
</evidence>
<evidence type="ECO:0000313" key="4">
    <source>
        <dbReference type="EMBL" id="UYM04383.1"/>
    </source>
</evidence>
<feature type="domain" description="Cupin type-1" evidence="3">
    <location>
        <begin position="39"/>
        <end position="147"/>
    </location>
</feature>
<evidence type="ECO:0000256" key="2">
    <source>
        <dbReference type="SAM" id="MobiDB-lite"/>
    </source>
</evidence>
<dbReference type="Gene3D" id="2.60.120.10">
    <property type="entry name" value="Jelly Rolls"/>
    <property type="match status" value="1"/>
</dbReference>
<dbReference type="InterPro" id="IPR006045">
    <property type="entry name" value="Cupin_1"/>
</dbReference>
<dbReference type="SMART" id="SM00835">
    <property type="entry name" value="Cupin_1"/>
    <property type="match status" value="1"/>
</dbReference>
<name>A0AA46TFS6_9ACTN</name>
<proteinExistence type="predicted"/>
<dbReference type="InterPro" id="IPR051610">
    <property type="entry name" value="GPI/OXD"/>
</dbReference>
<organism evidence="4 5">
    <name type="scientific">Solicola gregarius</name>
    <dbReference type="NCBI Taxonomy" id="2908642"/>
    <lineage>
        <taxon>Bacteria</taxon>
        <taxon>Bacillati</taxon>
        <taxon>Actinomycetota</taxon>
        <taxon>Actinomycetes</taxon>
        <taxon>Propionibacteriales</taxon>
        <taxon>Nocardioidaceae</taxon>
        <taxon>Solicola</taxon>
    </lineage>
</organism>
<dbReference type="PANTHER" id="PTHR35848">
    <property type="entry name" value="OXALATE-BINDING PROTEIN"/>
    <property type="match status" value="1"/>
</dbReference>
<gene>
    <name evidence="4" type="ORF">L0C25_17855</name>
</gene>
<dbReference type="SUPFAM" id="SSF51182">
    <property type="entry name" value="RmlC-like cupins"/>
    <property type="match status" value="1"/>
</dbReference>
<evidence type="ECO:0000313" key="5">
    <source>
        <dbReference type="Proteomes" id="UP001164390"/>
    </source>
</evidence>
<accession>A0AA46TFS6</accession>
<dbReference type="GO" id="GO:0046872">
    <property type="term" value="F:metal ion binding"/>
    <property type="evidence" value="ECO:0007669"/>
    <property type="project" value="UniProtKB-KW"/>
</dbReference>
<feature type="region of interest" description="Disordered" evidence="2">
    <location>
        <begin position="1"/>
        <end position="21"/>
    </location>
</feature>
<sequence length="152" mass="16922">MDIKHGTPTSEEDTRTGQVVSADEHPMVDLSDPNAEAWIAAGGDPRDQGRMVELFSRELTGATDLMVGLAWFDPGQVHLLHHHPYADEWYYVITGSADFTIGDEQLRGRPGTGLYIPAGTRHRIHNDQSQALQIAWGFNRPSLMDVGIVWEE</sequence>
<dbReference type="RefSeq" id="WP_271633083.1">
    <property type="nucleotide sequence ID" value="NZ_CP094970.1"/>
</dbReference>
<keyword evidence="5" id="KW-1185">Reference proteome</keyword>
<dbReference type="InterPro" id="IPR011051">
    <property type="entry name" value="RmlC_Cupin_sf"/>
</dbReference>
<dbReference type="InterPro" id="IPR013096">
    <property type="entry name" value="Cupin_2"/>
</dbReference>
<dbReference type="Proteomes" id="UP001164390">
    <property type="component" value="Chromosome"/>
</dbReference>
<dbReference type="InterPro" id="IPR014710">
    <property type="entry name" value="RmlC-like_jellyroll"/>
</dbReference>